<feature type="region of interest" description="Disordered" evidence="1">
    <location>
        <begin position="1407"/>
        <end position="1428"/>
    </location>
</feature>
<feature type="compositionally biased region" description="Low complexity" evidence="1">
    <location>
        <begin position="409"/>
        <end position="425"/>
    </location>
</feature>
<reference evidence="2 3" key="1">
    <citation type="journal article" date="2017" name="Curr. Biol.">
        <title>Genome architecture and evolution of a unichromosomal asexual nematode.</title>
        <authorList>
            <person name="Fradin H."/>
            <person name="Zegar C."/>
            <person name="Gutwein M."/>
            <person name="Lucas J."/>
            <person name="Kovtun M."/>
            <person name="Corcoran D."/>
            <person name="Baugh L.R."/>
            <person name="Kiontke K."/>
            <person name="Gunsalus K."/>
            <person name="Fitch D.H."/>
            <person name="Piano F."/>
        </authorList>
    </citation>
    <scope>NUCLEOTIDE SEQUENCE [LARGE SCALE GENOMIC DNA]</scope>
    <source>
        <strain evidence="2">PF1309</strain>
    </source>
</reference>
<sequence length="1428" mass="161947">MMLPRSGTNTNRGQQPGQGRGNRSSRIPRPCRQTQATSSQSPRHSLPPNLTTYSTNVTDQENRGQQSMFQSWYEKNKLSPSKSVLYDSNITQMKNYRSKHPDETSFNRSNAFNDSTKPQINHVMINEEEMRVRRAQAWHQNASQSKLREIDGIDQLNRETEIDCADARRIRDTNLKEREKIWRRSLGGDSEELRKLCRQEIDTTRLNRTMLVDMKYSLSPQALNKASSSNCEHKELRRVQAEEDLTAAPFNSPTIRFSLPPLTRLSPAAEEAHRLLKVASEERRRSPIPHADHLKWQFGRGHYANLDYSIRDQSQRSAATVDQDEAGYAIPTIHRAKPEGYKTPEKSVSPQFYTPQSFKSPAEQLEQYTTPMSQFRNSRYSAETTIHSESQQQKTPKRNIEKQNRDDTTPTQQTMITNTPTPTPIPIHIQLDTSLRLQKHLEMRLNKNFDQMSRQLGLRTMESAEERTVEAVQPTGGDREDAAADGMRTEQINSPVVVTPRQKTVPLNVWRLRDAGERSSLEGLETSTPKGMDSEAGRATDLAYPVALARQIGAQMDYQTNGMRMLQQASTLQNMQKKLGDISFSVANKSKVVVPLTPEEKLSRYLLTDKYLHVLGEYYKFKYEASMKFIVNSNSVNKKEDSKSLYDTLQLEFHSKEESALKAAEKPIPTEKFMKAVQSQIECILKQTEWERRRLQNAAKVARELRDSPRVQHARQLQPRASSRDVASQSTARLLQNNAFCSRTELQQADKAIETMPTTASINQQFVPSPTPATASVSQSDASATIALFTRPAAASLRPVPKLDLASLEGGDDFRDVPMDMSVPLSTAREPEAENDDDRMSIEEEEMPQQVQEEEGKEEIERDDNQESQLIDYSARDTTESTGREKLAEMDEEEAIVVDVLDVQVRSPRVSNQTNADHNFNNASKNLDLSRLSERRLFYCFSFERSLFFSYDTKRPDMFLLNESIYNMSTLDDYAHVPDYLNPDSSRLLDMSVAELSSLAKINQTNHTVHTNQENKPRLPLEELDLDASANVMPKENEAKQELEPKSSETVETAEPVEEENFPVDVPSDTFAGVGLEDDSLLDAVQPLSAVVNLDRPRNELSKVATPKQDNGRPAQTLLNDTPRVAGMGEGKGQNEAAEENETVKEQLSPEEREAAEMFQRVNSASWIKNRTWEIVEEVWRIREEKGYVPSLDDDEVFDKRPVVPTTASNPLASDILEEQLYDIFERVVQIGHRLFSPPSDSISPIQNPISLFRTSLTLHQFGTIVEREVISMAETIYDMEENHGAQRLMDDIFNKDVRKAIQEREPEEDRMLEWGCRFNATTSAFVYKNVQLHKLNWKTREQVVAELCESVGQEMIEIEAEEAARICVASDIRPSSAASAHSVLSDDFPLRLSSSFPGLSAPFSNRSSLMGRPASTEPVRILPNPSE</sequence>
<feature type="compositionally biased region" description="Low complexity" evidence="1">
    <location>
        <begin position="7"/>
        <end position="17"/>
    </location>
</feature>
<evidence type="ECO:0000313" key="2">
    <source>
        <dbReference type="EMBL" id="PAV73943.1"/>
    </source>
</evidence>
<feature type="region of interest" description="Disordered" evidence="1">
    <location>
        <begin position="464"/>
        <end position="484"/>
    </location>
</feature>
<proteinExistence type="predicted"/>
<feature type="region of interest" description="Disordered" evidence="1">
    <location>
        <begin position="329"/>
        <end position="362"/>
    </location>
</feature>
<evidence type="ECO:0000313" key="3">
    <source>
        <dbReference type="Proteomes" id="UP000218231"/>
    </source>
</evidence>
<feature type="region of interest" description="Disordered" evidence="1">
    <location>
        <begin position="1104"/>
        <end position="1150"/>
    </location>
</feature>
<feature type="region of interest" description="Disordered" evidence="1">
    <location>
        <begin position="825"/>
        <end position="866"/>
    </location>
</feature>
<dbReference type="Proteomes" id="UP000218231">
    <property type="component" value="Unassembled WGS sequence"/>
</dbReference>
<gene>
    <name evidence="2" type="ORF">WR25_01443</name>
</gene>
<feature type="compositionally biased region" description="Polar residues" evidence="1">
    <location>
        <begin position="106"/>
        <end position="116"/>
    </location>
</feature>
<evidence type="ECO:0000256" key="1">
    <source>
        <dbReference type="SAM" id="MobiDB-lite"/>
    </source>
</evidence>
<keyword evidence="3" id="KW-1185">Reference proteome</keyword>
<feature type="compositionally biased region" description="Polar residues" evidence="1">
    <location>
        <begin position="379"/>
        <end position="394"/>
    </location>
</feature>
<feature type="compositionally biased region" description="Basic and acidic residues" evidence="1">
    <location>
        <begin position="1035"/>
        <end position="1049"/>
    </location>
</feature>
<feature type="compositionally biased region" description="Basic and acidic residues" evidence="1">
    <location>
        <begin position="336"/>
        <end position="345"/>
    </location>
</feature>
<accession>A0A2A2KJ97</accession>
<feature type="region of interest" description="Disordered" evidence="1">
    <location>
        <begin position="379"/>
        <end position="425"/>
    </location>
</feature>
<feature type="region of interest" description="Disordered" evidence="1">
    <location>
        <begin position="704"/>
        <end position="727"/>
    </location>
</feature>
<feature type="compositionally biased region" description="Acidic residues" evidence="1">
    <location>
        <begin position="833"/>
        <end position="858"/>
    </location>
</feature>
<protein>
    <submittedName>
        <fullName evidence="2">Uncharacterized protein</fullName>
    </submittedName>
</protein>
<name>A0A2A2KJ97_9BILA</name>
<feature type="region of interest" description="Disordered" evidence="1">
    <location>
        <begin position="97"/>
        <end position="116"/>
    </location>
</feature>
<feature type="region of interest" description="Disordered" evidence="1">
    <location>
        <begin position="1"/>
        <end position="56"/>
    </location>
</feature>
<feature type="compositionally biased region" description="Basic and acidic residues" evidence="1">
    <location>
        <begin position="398"/>
        <end position="408"/>
    </location>
</feature>
<comment type="caution">
    <text evidence="2">The sequence shown here is derived from an EMBL/GenBank/DDBJ whole genome shotgun (WGS) entry which is preliminary data.</text>
</comment>
<organism evidence="2 3">
    <name type="scientific">Diploscapter pachys</name>
    <dbReference type="NCBI Taxonomy" id="2018661"/>
    <lineage>
        <taxon>Eukaryota</taxon>
        <taxon>Metazoa</taxon>
        <taxon>Ecdysozoa</taxon>
        <taxon>Nematoda</taxon>
        <taxon>Chromadorea</taxon>
        <taxon>Rhabditida</taxon>
        <taxon>Rhabditina</taxon>
        <taxon>Rhabditomorpha</taxon>
        <taxon>Rhabditoidea</taxon>
        <taxon>Rhabditidae</taxon>
        <taxon>Diploscapter</taxon>
    </lineage>
</organism>
<feature type="region of interest" description="Disordered" evidence="1">
    <location>
        <begin position="1035"/>
        <end position="1066"/>
    </location>
</feature>
<feature type="compositionally biased region" description="Polar residues" evidence="1">
    <location>
        <begin position="32"/>
        <end position="56"/>
    </location>
</feature>
<feature type="compositionally biased region" description="Polar residues" evidence="1">
    <location>
        <begin position="346"/>
        <end position="359"/>
    </location>
</feature>
<dbReference type="EMBL" id="LIAE01008456">
    <property type="protein sequence ID" value="PAV73943.1"/>
    <property type="molecule type" value="Genomic_DNA"/>
</dbReference>